<comment type="caution">
    <text evidence="3">The sequence shown here is derived from an EMBL/GenBank/DDBJ whole genome shotgun (WGS) entry which is preliminary data.</text>
</comment>
<dbReference type="PANTHER" id="PTHR24321:SF8">
    <property type="entry name" value="ESTRADIOL 17-BETA-DEHYDROGENASE 8-RELATED"/>
    <property type="match status" value="1"/>
</dbReference>
<keyword evidence="2 3" id="KW-0560">Oxidoreductase</keyword>
<evidence type="ECO:0000256" key="1">
    <source>
        <dbReference type="ARBA" id="ARBA00006484"/>
    </source>
</evidence>
<organism evidence="3 4">
    <name type="scientific">Streptomyces aureus</name>
    <dbReference type="NCBI Taxonomy" id="193461"/>
    <lineage>
        <taxon>Bacteria</taxon>
        <taxon>Bacillati</taxon>
        <taxon>Actinomycetota</taxon>
        <taxon>Actinomycetes</taxon>
        <taxon>Kitasatosporales</taxon>
        <taxon>Streptomycetaceae</taxon>
        <taxon>Streptomyces</taxon>
    </lineage>
</organism>
<dbReference type="CDD" id="cd05233">
    <property type="entry name" value="SDR_c"/>
    <property type="match status" value="1"/>
</dbReference>
<dbReference type="InterPro" id="IPR002347">
    <property type="entry name" value="SDR_fam"/>
</dbReference>
<evidence type="ECO:0000313" key="4">
    <source>
        <dbReference type="Proteomes" id="UP001571476"/>
    </source>
</evidence>
<reference evidence="3 4" key="1">
    <citation type="submission" date="2024-08" db="EMBL/GenBank/DDBJ databases">
        <title>Genome sequence of Streptomyces aureus CACIA-1.46HGO.</title>
        <authorList>
            <person name="Evangelista-Martinez Z."/>
        </authorList>
    </citation>
    <scope>NUCLEOTIDE SEQUENCE [LARGE SCALE GENOMIC DNA]</scope>
    <source>
        <strain evidence="3 4">CACIA-1.46HGO</strain>
    </source>
</reference>
<comment type="similarity">
    <text evidence="1">Belongs to the short-chain dehydrogenases/reductases (SDR) family.</text>
</comment>
<dbReference type="EC" id="1.1.1.-" evidence="3"/>
<dbReference type="Gene3D" id="3.40.50.720">
    <property type="entry name" value="NAD(P)-binding Rossmann-like Domain"/>
    <property type="match status" value="1"/>
</dbReference>
<dbReference type="PRINTS" id="PR00080">
    <property type="entry name" value="SDRFAMILY"/>
</dbReference>
<proteinExistence type="inferred from homology"/>
<sequence length="255" mass="26014">MNTPAPPGALVTGGTSGIGRAIVERLCSDGFRTAFTGRDVARGLAVADSTGAAFIAADSTNRQAIDRAVDESLSWLRGRLDVLVNNAAIVYEGPLESTPDDVFDELFEVNVTAARRYASAAFTVMRDQHSGVIVNIASDSAITGIAKLPAYSVTKAALLSLSDVLAAEGAPHGIRCNAVCPGATHPGMRSTATGFASHAENDAHWAPAPSGRHGQAGDVAAVVAWLASPDAAHVSGATLRVDGAASAALRGVTRS</sequence>
<dbReference type="Proteomes" id="UP001571476">
    <property type="component" value="Unassembled WGS sequence"/>
</dbReference>
<dbReference type="PRINTS" id="PR00081">
    <property type="entry name" value="GDHRDH"/>
</dbReference>
<evidence type="ECO:0000256" key="2">
    <source>
        <dbReference type="ARBA" id="ARBA00023002"/>
    </source>
</evidence>
<dbReference type="Pfam" id="PF13561">
    <property type="entry name" value="adh_short_C2"/>
    <property type="match status" value="1"/>
</dbReference>
<keyword evidence="4" id="KW-1185">Reference proteome</keyword>
<name>A0ABV4SM41_9ACTN</name>
<evidence type="ECO:0000313" key="3">
    <source>
        <dbReference type="EMBL" id="MFA3839532.1"/>
    </source>
</evidence>
<protein>
    <submittedName>
        <fullName evidence="3">SDR family NAD(P)-dependent oxidoreductase</fullName>
        <ecNumber evidence="3">1.1.1.-</ecNumber>
    </submittedName>
</protein>
<dbReference type="InterPro" id="IPR036291">
    <property type="entry name" value="NAD(P)-bd_dom_sf"/>
</dbReference>
<dbReference type="EMBL" id="JBGOSP010000013">
    <property type="protein sequence ID" value="MFA3839532.1"/>
    <property type="molecule type" value="Genomic_DNA"/>
</dbReference>
<accession>A0ABV4SM41</accession>
<dbReference type="GO" id="GO:0016491">
    <property type="term" value="F:oxidoreductase activity"/>
    <property type="evidence" value="ECO:0007669"/>
    <property type="project" value="UniProtKB-KW"/>
</dbReference>
<gene>
    <name evidence="3" type="ORF">ACEG43_25725</name>
</gene>
<dbReference type="RefSeq" id="WP_372564318.1">
    <property type="nucleotide sequence ID" value="NZ_JBGOSP010000013.1"/>
</dbReference>
<dbReference type="InterPro" id="IPR020904">
    <property type="entry name" value="Sc_DH/Rdtase_CS"/>
</dbReference>
<dbReference type="PROSITE" id="PS00061">
    <property type="entry name" value="ADH_SHORT"/>
    <property type="match status" value="1"/>
</dbReference>
<dbReference type="SUPFAM" id="SSF51735">
    <property type="entry name" value="NAD(P)-binding Rossmann-fold domains"/>
    <property type="match status" value="1"/>
</dbReference>
<dbReference type="PANTHER" id="PTHR24321">
    <property type="entry name" value="DEHYDROGENASES, SHORT CHAIN"/>
    <property type="match status" value="1"/>
</dbReference>